<dbReference type="Proteomes" id="UP000293535">
    <property type="component" value="Unassembled WGS sequence"/>
</dbReference>
<evidence type="ECO:0000313" key="4">
    <source>
        <dbReference type="Proteomes" id="UP000293535"/>
    </source>
</evidence>
<dbReference type="OMA" id="YAGKFVM"/>
<protein>
    <submittedName>
        <fullName evidence="3">N-acetyltransferase</fullName>
    </submittedName>
</protein>
<dbReference type="RefSeq" id="WP_014039734.1">
    <property type="nucleotide sequence ID" value="NZ_BAABRG010000002.1"/>
</dbReference>
<dbReference type="EMBL" id="RZIG01000002">
    <property type="protein sequence ID" value="RYJ08820.1"/>
    <property type="molecule type" value="Genomic_DNA"/>
</dbReference>
<keyword evidence="3" id="KW-0808">Transferase</keyword>
<reference evidence="3 4" key="1">
    <citation type="submission" date="2018-12" db="EMBL/GenBank/DDBJ databases">
        <title>Draft genome sequence of Haloarcula hispinica strain 18.1, an halophilic archaeon isolated from Chott El Jerid of Southern Tunisia.</title>
        <authorList>
            <person name="Najjari A."/>
            <person name="Ben Dhia O."/>
            <person name="Ferjani R."/>
            <person name="Mahjoubi M."/>
            <person name="Sghaier H."/>
            <person name="Elshahed M."/>
            <person name="Ouzari H.I."/>
            <person name="Cherid A."/>
            <person name="Youssef N."/>
        </authorList>
    </citation>
    <scope>NUCLEOTIDE SEQUENCE [LARGE SCALE GENOMIC DNA]</scope>
    <source>
        <strain evidence="3 4">18.1</strain>
    </source>
</reference>
<gene>
    <name evidence="3" type="ORF">ELS20_01330</name>
</gene>
<dbReference type="GO" id="GO:0016747">
    <property type="term" value="F:acyltransferase activity, transferring groups other than amino-acyl groups"/>
    <property type="evidence" value="ECO:0007669"/>
    <property type="project" value="InterPro"/>
</dbReference>
<dbReference type="PROSITE" id="PS51186">
    <property type="entry name" value="GNAT"/>
    <property type="match status" value="1"/>
</dbReference>
<organism evidence="3 4">
    <name type="scientific">Haloarcula hispanica</name>
    <dbReference type="NCBI Taxonomy" id="51589"/>
    <lineage>
        <taxon>Archaea</taxon>
        <taxon>Methanobacteriati</taxon>
        <taxon>Methanobacteriota</taxon>
        <taxon>Stenosarchaea group</taxon>
        <taxon>Halobacteria</taxon>
        <taxon>Halobacteriales</taxon>
        <taxon>Haloarculaceae</taxon>
        <taxon>Haloarcula</taxon>
    </lineage>
</organism>
<dbReference type="SUPFAM" id="SSF55729">
    <property type="entry name" value="Acyl-CoA N-acyltransferases (Nat)"/>
    <property type="match status" value="1"/>
</dbReference>
<feature type="domain" description="N-acetyltransferase" evidence="2">
    <location>
        <begin position="1"/>
        <end position="132"/>
    </location>
</feature>
<dbReference type="InterPro" id="IPR000182">
    <property type="entry name" value="GNAT_dom"/>
</dbReference>
<proteinExistence type="predicted"/>
<feature type="region of interest" description="Disordered" evidence="1">
    <location>
        <begin position="155"/>
        <end position="185"/>
    </location>
</feature>
<evidence type="ECO:0000259" key="2">
    <source>
        <dbReference type="PROSITE" id="PS51186"/>
    </source>
</evidence>
<dbReference type="GeneID" id="25156461"/>
<dbReference type="CDD" id="cd04301">
    <property type="entry name" value="NAT_SF"/>
    <property type="match status" value="1"/>
</dbReference>
<evidence type="ECO:0000256" key="1">
    <source>
        <dbReference type="SAM" id="MobiDB-lite"/>
    </source>
</evidence>
<dbReference type="InterPro" id="IPR016181">
    <property type="entry name" value="Acyl_CoA_acyltransferase"/>
</dbReference>
<dbReference type="AlphaFoldDB" id="A0A482T260"/>
<accession>A0A482T260</accession>
<sequence length="185" mass="20492">MEFTLLGWPEDGHRLRLDHEQFAYAGKFVMTSTGKAVVGDDGVVAAAAFDADRTDPDTLCVRYITVRQDRQGDRLGARLLRFVRDRATERGFERVSIGVNNPFSYQAAYRAGFCFSGAESGMAELDLVWPGDRSTERYQAGLDLFRERDLSPEEESFLAAKADADPPSVLDDWAEPPSGRTTTSG</sequence>
<dbReference type="Pfam" id="PF00583">
    <property type="entry name" value="Acetyltransf_1"/>
    <property type="match status" value="1"/>
</dbReference>
<dbReference type="Gene3D" id="3.40.630.30">
    <property type="match status" value="1"/>
</dbReference>
<evidence type="ECO:0000313" key="3">
    <source>
        <dbReference type="EMBL" id="RYJ08820.1"/>
    </source>
</evidence>
<name>A0A482T260_HALHI</name>
<comment type="caution">
    <text evidence="3">The sequence shown here is derived from an EMBL/GenBank/DDBJ whole genome shotgun (WGS) entry which is preliminary data.</text>
</comment>